<dbReference type="AlphaFoldDB" id="A0AA86GQI4"/>
<feature type="domain" description="DUF6841" evidence="1">
    <location>
        <begin position="5"/>
        <end position="127"/>
    </location>
</feature>
<dbReference type="EMBL" id="CP012199">
    <property type="protein sequence ID" value="AMG74793.1"/>
    <property type="molecule type" value="Genomic_DNA"/>
</dbReference>
<evidence type="ECO:0000313" key="3">
    <source>
        <dbReference type="Proteomes" id="UP000058599"/>
    </source>
</evidence>
<accession>A0AA86GQI4</accession>
<proteinExistence type="predicted"/>
<dbReference type="InterPro" id="IPR049219">
    <property type="entry name" value="DUF6841"/>
</dbReference>
<gene>
    <name evidence="2" type="ORF">SGRAN_2432</name>
</gene>
<reference evidence="2 3" key="1">
    <citation type="journal article" date="2016" name="BMC Genomics">
        <title>Genomic analysis of the nitrate-respiring Sphingopyxis granuli (formerly Sphingomonas macrogoltabida) strain TFA.</title>
        <authorList>
            <person name="Garcia-Romero I."/>
            <person name="Perez-Pulido A.J."/>
            <person name="Gonzalez-Flores Y.E."/>
            <person name="Reyes-Ramirez F."/>
            <person name="Santero E."/>
            <person name="Floriano B."/>
        </authorList>
    </citation>
    <scope>NUCLEOTIDE SEQUENCE [LARGE SCALE GENOMIC DNA]</scope>
    <source>
        <strain evidence="2 3">TFA</strain>
    </source>
</reference>
<dbReference type="Gene3D" id="3.10.450.50">
    <property type="match status" value="1"/>
</dbReference>
<dbReference type="KEGG" id="sgi:SGRAN_2432"/>
<protein>
    <recommendedName>
        <fullName evidence="1">DUF6841 domain-containing protein</fullName>
    </recommendedName>
</protein>
<evidence type="ECO:0000313" key="2">
    <source>
        <dbReference type="EMBL" id="AMG74793.1"/>
    </source>
</evidence>
<dbReference type="Proteomes" id="UP000058599">
    <property type="component" value="Chromosome"/>
</dbReference>
<dbReference type="SUPFAM" id="SSF54427">
    <property type="entry name" value="NTF2-like"/>
    <property type="match status" value="1"/>
</dbReference>
<dbReference type="Pfam" id="PF20795">
    <property type="entry name" value="DUF6841"/>
    <property type="match status" value="1"/>
</dbReference>
<evidence type="ECO:0000259" key="1">
    <source>
        <dbReference type="Pfam" id="PF20795"/>
    </source>
</evidence>
<organism evidence="2 3">
    <name type="scientific">Sphingopyxis granuli</name>
    <dbReference type="NCBI Taxonomy" id="267128"/>
    <lineage>
        <taxon>Bacteria</taxon>
        <taxon>Pseudomonadati</taxon>
        <taxon>Pseudomonadota</taxon>
        <taxon>Alphaproteobacteria</taxon>
        <taxon>Sphingomonadales</taxon>
        <taxon>Sphingomonadaceae</taxon>
        <taxon>Sphingopyxis</taxon>
    </lineage>
</organism>
<dbReference type="RefSeq" id="WP_067184002.1">
    <property type="nucleotide sequence ID" value="NZ_CP012199.1"/>
</dbReference>
<keyword evidence="3" id="KW-1185">Reference proteome</keyword>
<sequence length="143" mass="16347">MEASVRRFFERYESFFNRSLAGDTDMKEVAALYASEFIAASPAGVMTGKNDDQLKQVMAQGYERYRAMGTKEMRIRDIRVSPMDEHHCVAHVAWTAYYARKDGPDVTINFDVHYFVQKLDGEPKVFGWVSGDEQALLKEHGIV</sequence>
<dbReference type="InterPro" id="IPR032710">
    <property type="entry name" value="NTF2-like_dom_sf"/>
</dbReference>
<name>A0AA86GQI4_9SPHN</name>